<protein>
    <recommendedName>
        <fullName evidence="5">Integrase</fullName>
    </recommendedName>
</protein>
<dbReference type="Proteomes" id="UP000037943">
    <property type="component" value="Unassembled WGS sequence"/>
</dbReference>
<proteinExistence type="predicted"/>
<name>A0AB37R3W1_PSEAV</name>
<gene>
    <name evidence="1" type="ORF">AC499_4815</name>
    <name evidence="2" type="ORF">ALP33_200212</name>
</gene>
<dbReference type="RefSeq" id="WP_044299912.1">
    <property type="nucleotide sequence ID" value="NZ_CP020351.1"/>
</dbReference>
<evidence type="ECO:0008006" key="5">
    <source>
        <dbReference type="Google" id="ProtNLM"/>
    </source>
</evidence>
<sequence>MTAEPICKPNFVQTLLDIAKFPERHRAVANTWADHFGVPPERRDEFILHYLTHTSSTRCWCVSLHNDDRVARPTVARFGRQLQYFDGRLISAVRFDEKRKVPVHAPTTSRALKLVHQLITHGGAQALLTSFSKHARDLALHEAQLSIKPLMKLDFLAASEEGRNKRFYGPRNRFYLTCIGATLKKFCQSLDQELLHAVRSVQCPSAQLYNWLARGDRTRRLQALKAQPVLIPVLVIGHAMPWPKIADSLLLEQCPWKDLQEYCGSCDDDDCTRDGAGLVGHAADTGLPLNKVLAWLFSTPISAIRYLGQQRVYDTGSALSRLNAEGLEAGWGDLIAGARLGNRRPSTKAQWRSFYTFRSAIPWSLLRALPDMNALLAGCPTDWADPAWSNITTKLVDLRELFSSLDRAGSRAALNTKNRLNAFVGGLSFRQISNLTDAFHSELEAIRARLEKAIPPEPSDAFTRWPGLMLNTDTITCCETGLHIVELRCADDLDLEHRALGHCIDTYDYHAFLGNCRLLSIRSGATPLASVELALRAHGHEHKTGQSGKWTPRHLHVVQIRGHHNETSDTLSPVMKAFERFIAEVRNGRIPVNLDWPNLVAKMDRYADKTSIYNIRFAEEIIGWAERLMDRGL</sequence>
<comment type="caution">
    <text evidence="2">The sequence shown here is derived from an EMBL/GenBank/DDBJ whole genome shotgun (WGS) entry which is preliminary data.</text>
</comment>
<evidence type="ECO:0000313" key="2">
    <source>
        <dbReference type="EMBL" id="RMU18116.1"/>
    </source>
</evidence>
<reference evidence="1 3" key="1">
    <citation type="submission" date="2015-07" db="EMBL/GenBank/DDBJ databases">
        <authorList>
            <person name="O'Brien H.E."/>
            <person name="Thakur S."/>
            <person name="Gong Y."/>
            <person name="Wang P.W."/>
            <person name="Guttman D.S."/>
        </authorList>
    </citation>
    <scope>NUCLEOTIDE SEQUENCE [LARGE SCALE GENOMIC DNA]</scope>
    <source>
        <strain evidence="1 3">107</strain>
    </source>
</reference>
<keyword evidence="3" id="KW-1185">Reference proteome</keyword>
<organism evidence="2 4">
    <name type="scientific">Pseudomonas amygdali pv. lachrymans</name>
    <name type="common">Pseudomonas syringae pv. lachrymans</name>
    <dbReference type="NCBI Taxonomy" id="53707"/>
    <lineage>
        <taxon>Bacteria</taxon>
        <taxon>Pseudomonadati</taxon>
        <taxon>Pseudomonadota</taxon>
        <taxon>Gammaproteobacteria</taxon>
        <taxon>Pseudomonadales</taxon>
        <taxon>Pseudomonadaceae</taxon>
        <taxon>Pseudomonas</taxon>
        <taxon>Pseudomonas amygdali</taxon>
    </lineage>
</organism>
<dbReference type="EMBL" id="RBTW01000193">
    <property type="protein sequence ID" value="RMU18116.1"/>
    <property type="molecule type" value="Genomic_DNA"/>
</dbReference>
<dbReference type="Proteomes" id="UP000271817">
    <property type="component" value="Unassembled WGS sequence"/>
</dbReference>
<reference evidence="1 3" key="2">
    <citation type="submission" date="2015-10" db="EMBL/GenBank/DDBJ databases">
        <title>Comparative genomics and high-throughput reverse genetic screens identify a new phytobacterial MAMP and an Arabidopsis receptor required for immune elicitation.</title>
        <authorList>
            <person name="Mott G.A."/>
            <person name="Thakur S."/>
            <person name="Wang P.W."/>
            <person name="Desveaux D."/>
            <person name="Guttman D.S."/>
        </authorList>
    </citation>
    <scope>NUCLEOTIDE SEQUENCE [LARGE SCALE GENOMIC DNA]</scope>
    <source>
        <strain evidence="1 3">107</strain>
    </source>
</reference>
<evidence type="ECO:0000313" key="3">
    <source>
        <dbReference type="Proteomes" id="UP000037943"/>
    </source>
</evidence>
<dbReference type="AlphaFoldDB" id="A0AB37R3W1"/>
<evidence type="ECO:0000313" key="1">
    <source>
        <dbReference type="EMBL" id="KPC19444.1"/>
    </source>
</evidence>
<dbReference type="EMBL" id="LGLK01000040">
    <property type="protein sequence ID" value="KPC19444.1"/>
    <property type="molecule type" value="Genomic_DNA"/>
</dbReference>
<reference evidence="2 4" key="3">
    <citation type="submission" date="2018-08" db="EMBL/GenBank/DDBJ databases">
        <title>Recombination of ecologically and evolutionarily significant loci maintains genetic cohesion in the Pseudomonas syringae species complex.</title>
        <authorList>
            <person name="Dillon M."/>
            <person name="Thakur S."/>
            <person name="Almeida R.N.D."/>
            <person name="Weir B.S."/>
            <person name="Guttman D.S."/>
        </authorList>
    </citation>
    <scope>NUCLEOTIDE SEQUENCE [LARGE SCALE GENOMIC DNA]</scope>
    <source>
        <strain evidence="2 4">ICMP 3402</strain>
    </source>
</reference>
<evidence type="ECO:0000313" key="4">
    <source>
        <dbReference type="Proteomes" id="UP000271817"/>
    </source>
</evidence>
<accession>A0AB37R3W1</accession>